<dbReference type="STRING" id="421072.SAMN04488097_0239"/>
<dbReference type="Pfam" id="PF00593">
    <property type="entry name" value="TonB_dep_Rec_b-barrel"/>
    <property type="match status" value="1"/>
</dbReference>
<comment type="similarity">
    <text evidence="10 11">Belongs to the TonB-dependent receptor family.</text>
</comment>
<dbReference type="GO" id="GO:0044718">
    <property type="term" value="P:siderophore transmembrane transport"/>
    <property type="evidence" value="ECO:0007669"/>
    <property type="project" value="TreeGrafter"/>
</dbReference>
<keyword evidence="6" id="KW-0406">Ion transport</keyword>
<reference evidence="15 16" key="1">
    <citation type="submission" date="2014-07" db="EMBL/GenBank/DDBJ databases">
        <title>Epilithonimonas lactis LMG 22401 Genome.</title>
        <authorList>
            <person name="Pipes S.E."/>
            <person name="Stropko S.J."/>
        </authorList>
    </citation>
    <scope>NUCLEOTIDE SEQUENCE [LARGE SCALE GENOMIC DNA]</scope>
    <source>
        <strain evidence="15 16">LMG 24401</strain>
    </source>
</reference>
<dbReference type="RefSeq" id="WP_034976546.1">
    <property type="nucleotide sequence ID" value="NZ_FOFI01000001.1"/>
</dbReference>
<evidence type="ECO:0000256" key="2">
    <source>
        <dbReference type="ARBA" id="ARBA00022448"/>
    </source>
</evidence>
<feature type="domain" description="TonB-dependent receptor-like beta-barrel" evidence="13">
    <location>
        <begin position="217"/>
        <end position="612"/>
    </location>
</feature>
<dbReference type="InterPro" id="IPR000531">
    <property type="entry name" value="Beta-barrel_TonB"/>
</dbReference>
<dbReference type="InterPro" id="IPR036942">
    <property type="entry name" value="Beta-barrel_TonB_sf"/>
</dbReference>
<evidence type="ECO:0000259" key="14">
    <source>
        <dbReference type="Pfam" id="PF07715"/>
    </source>
</evidence>
<sequence>MNRKVFLAGAMLTIGASFFAQQNETTSIEEVTVASKIPQQLYKTGKNVKLFTEEDLVNFKGQTLNDVLNQVAGFQITGNFNNQTEPKSMKIRGGKSANVLILLDGIPLKDVTGNDYTVSDLRLIALESVESIEVLNGSSSVLYGSNATVSVINIKTKKTSQKEIEGIISARGGSFNTFSQNATVKGKLDKFNYQLSGFNEKSQGISSAEGNDSFDKDGWEKQNLSANVGYSDEKFNVNLSGGWNHNLYKYDEGAFTDGLYRGNDKQFFGGLNAGFKYNNGEVVFNSRYSGTDRLGQNFYSDKYNDQFSYTGKNLFSELYNFYKVNDFFNFTVGVQYEDQKMGAASLPWEGTALEDVLLKDDTKISNFDAFAKVNVNYKGFNLDAGARMTDNSKFGNHWVYSINPYYLGETENLFFKIGYSYATAFIAPTLYQNYGSLPYILPNSDLKPETNQSHEIDLSIGNTSKSFVVNASLFQRQEKDVFAYQTVDFVTFAGQYLNVDQNKAKGFEIGFDYDVNDYVGFGGNFSYVEKDEEASMLRQPKQRINSYVEVKPFKSTRLYINHQFVGTRTDAYYDSSTFSTVNVINEKFHLFNLNINQKITDKIEAFANVGNLFNTSYVDIVGYKTRPRNYTVGVSYQF</sequence>
<evidence type="ECO:0000256" key="3">
    <source>
        <dbReference type="ARBA" id="ARBA00022452"/>
    </source>
</evidence>
<keyword evidence="4 10" id="KW-0812">Transmembrane</keyword>
<proteinExistence type="inferred from homology"/>
<evidence type="ECO:0000256" key="4">
    <source>
        <dbReference type="ARBA" id="ARBA00022692"/>
    </source>
</evidence>
<evidence type="ECO:0000256" key="7">
    <source>
        <dbReference type="ARBA" id="ARBA00023077"/>
    </source>
</evidence>
<dbReference type="SUPFAM" id="SSF56935">
    <property type="entry name" value="Porins"/>
    <property type="match status" value="1"/>
</dbReference>
<evidence type="ECO:0000259" key="13">
    <source>
        <dbReference type="Pfam" id="PF00593"/>
    </source>
</evidence>
<dbReference type="OrthoDB" id="9758472at2"/>
<dbReference type="AlphaFoldDB" id="A0A085BEM0"/>
<dbReference type="EMBL" id="JPLY01000004">
    <property type="protein sequence ID" value="KFC20915.1"/>
    <property type="molecule type" value="Genomic_DNA"/>
</dbReference>
<dbReference type="GO" id="GO:0009279">
    <property type="term" value="C:cell outer membrane"/>
    <property type="evidence" value="ECO:0007669"/>
    <property type="project" value="UniProtKB-SubCell"/>
</dbReference>
<evidence type="ECO:0000256" key="10">
    <source>
        <dbReference type="PROSITE-ProRule" id="PRU01360"/>
    </source>
</evidence>
<keyword evidence="15" id="KW-0675">Receptor</keyword>
<keyword evidence="16" id="KW-1185">Reference proteome</keyword>
<dbReference type="InterPro" id="IPR012910">
    <property type="entry name" value="Plug_dom"/>
</dbReference>
<keyword evidence="3 10" id="KW-1134">Transmembrane beta strand</keyword>
<feature type="chain" id="PRO_5001786828" evidence="12">
    <location>
        <begin position="23"/>
        <end position="638"/>
    </location>
</feature>
<evidence type="ECO:0000313" key="15">
    <source>
        <dbReference type="EMBL" id="KFC20915.1"/>
    </source>
</evidence>
<keyword evidence="7 11" id="KW-0798">TonB box</keyword>
<dbReference type="PANTHER" id="PTHR30069">
    <property type="entry name" value="TONB-DEPENDENT OUTER MEMBRANE RECEPTOR"/>
    <property type="match status" value="1"/>
</dbReference>
<evidence type="ECO:0000256" key="5">
    <source>
        <dbReference type="ARBA" id="ARBA00022729"/>
    </source>
</evidence>
<dbReference type="Gene3D" id="2.40.170.20">
    <property type="entry name" value="TonB-dependent receptor, beta-barrel domain"/>
    <property type="match status" value="1"/>
</dbReference>
<feature type="domain" description="TonB-dependent receptor plug" evidence="14">
    <location>
        <begin position="42"/>
        <end position="148"/>
    </location>
</feature>
<evidence type="ECO:0000256" key="8">
    <source>
        <dbReference type="ARBA" id="ARBA00023136"/>
    </source>
</evidence>
<evidence type="ECO:0000256" key="1">
    <source>
        <dbReference type="ARBA" id="ARBA00004571"/>
    </source>
</evidence>
<feature type="signal peptide" evidence="12">
    <location>
        <begin position="1"/>
        <end position="22"/>
    </location>
</feature>
<evidence type="ECO:0000256" key="11">
    <source>
        <dbReference type="RuleBase" id="RU003357"/>
    </source>
</evidence>
<comment type="caution">
    <text evidence="15">The sequence shown here is derived from an EMBL/GenBank/DDBJ whole genome shotgun (WGS) entry which is preliminary data.</text>
</comment>
<dbReference type="Proteomes" id="UP000028623">
    <property type="component" value="Unassembled WGS sequence"/>
</dbReference>
<dbReference type="GO" id="GO:0015344">
    <property type="term" value="F:siderophore uptake transmembrane transporter activity"/>
    <property type="evidence" value="ECO:0007669"/>
    <property type="project" value="TreeGrafter"/>
</dbReference>
<dbReference type="PANTHER" id="PTHR30069:SF53">
    <property type="entry name" value="COLICIN I RECEPTOR-RELATED"/>
    <property type="match status" value="1"/>
</dbReference>
<evidence type="ECO:0000256" key="9">
    <source>
        <dbReference type="ARBA" id="ARBA00023237"/>
    </source>
</evidence>
<evidence type="ECO:0000313" key="16">
    <source>
        <dbReference type="Proteomes" id="UP000028623"/>
    </source>
</evidence>
<evidence type="ECO:0000256" key="12">
    <source>
        <dbReference type="SAM" id="SignalP"/>
    </source>
</evidence>
<keyword evidence="5 12" id="KW-0732">Signal</keyword>
<keyword evidence="2 10" id="KW-0813">Transport</keyword>
<comment type="subcellular location">
    <subcellularLocation>
        <location evidence="1 10">Cell outer membrane</location>
        <topology evidence="1 10">Multi-pass membrane protein</topology>
    </subcellularLocation>
</comment>
<dbReference type="PROSITE" id="PS52016">
    <property type="entry name" value="TONB_DEPENDENT_REC_3"/>
    <property type="match status" value="1"/>
</dbReference>
<organism evidence="15 16">
    <name type="scientific">Epilithonimonas lactis</name>
    <dbReference type="NCBI Taxonomy" id="421072"/>
    <lineage>
        <taxon>Bacteria</taxon>
        <taxon>Pseudomonadati</taxon>
        <taxon>Bacteroidota</taxon>
        <taxon>Flavobacteriia</taxon>
        <taxon>Flavobacteriales</taxon>
        <taxon>Weeksellaceae</taxon>
        <taxon>Chryseobacterium group</taxon>
        <taxon>Epilithonimonas</taxon>
    </lineage>
</organism>
<keyword evidence="8 10" id="KW-0472">Membrane</keyword>
<dbReference type="Pfam" id="PF07715">
    <property type="entry name" value="Plug"/>
    <property type="match status" value="1"/>
</dbReference>
<keyword evidence="9 10" id="KW-0998">Cell outer membrane</keyword>
<dbReference type="eggNOG" id="COG4206">
    <property type="taxonomic scope" value="Bacteria"/>
</dbReference>
<gene>
    <name evidence="15" type="ORF">IO89_11805</name>
</gene>
<dbReference type="Gene3D" id="2.170.130.10">
    <property type="entry name" value="TonB-dependent receptor, plug domain"/>
    <property type="match status" value="1"/>
</dbReference>
<accession>A0A085BEM0</accession>
<dbReference type="InterPro" id="IPR037066">
    <property type="entry name" value="Plug_dom_sf"/>
</dbReference>
<evidence type="ECO:0000256" key="6">
    <source>
        <dbReference type="ARBA" id="ARBA00023065"/>
    </source>
</evidence>
<dbReference type="InterPro" id="IPR039426">
    <property type="entry name" value="TonB-dep_rcpt-like"/>
</dbReference>
<name>A0A085BEM0_9FLAO</name>
<protein>
    <submittedName>
        <fullName evidence="15">TonB-dependent receptor</fullName>
    </submittedName>
</protein>